<dbReference type="OrthoDB" id="7507351at2"/>
<accession>A0A845AI80</accession>
<proteinExistence type="predicted"/>
<feature type="compositionally biased region" description="Polar residues" evidence="1">
    <location>
        <begin position="68"/>
        <end position="79"/>
    </location>
</feature>
<dbReference type="EMBL" id="WTYA01000013">
    <property type="protein sequence ID" value="MXP29960.1"/>
    <property type="molecule type" value="Genomic_DNA"/>
</dbReference>
<organism evidence="2 3">
    <name type="scientific">Qipengyuania algicida</name>
    <dbReference type="NCBI Taxonomy" id="1836209"/>
    <lineage>
        <taxon>Bacteria</taxon>
        <taxon>Pseudomonadati</taxon>
        <taxon>Pseudomonadota</taxon>
        <taxon>Alphaproteobacteria</taxon>
        <taxon>Sphingomonadales</taxon>
        <taxon>Erythrobacteraceae</taxon>
        <taxon>Qipengyuania</taxon>
    </lineage>
</organism>
<protein>
    <submittedName>
        <fullName evidence="2">Uncharacterized protein</fullName>
    </submittedName>
</protein>
<comment type="caution">
    <text evidence="2">The sequence shown here is derived from an EMBL/GenBank/DDBJ whole genome shotgun (WGS) entry which is preliminary data.</text>
</comment>
<reference evidence="2 3" key="1">
    <citation type="submission" date="2019-12" db="EMBL/GenBank/DDBJ databases">
        <title>Genomic-based taxomic classification of the family Erythrobacteraceae.</title>
        <authorList>
            <person name="Xu L."/>
        </authorList>
    </citation>
    <scope>NUCLEOTIDE SEQUENCE [LARGE SCALE GENOMIC DNA]</scope>
    <source>
        <strain evidence="2 3">KEMB 9005-328</strain>
    </source>
</reference>
<dbReference type="AlphaFoldDB" id="A0A845AI80"/>
<gene>
    <name evidence="2" type="ORF">GRI58_14205</name>
</gene>
<evidence type="ECO:0000313" key="2">
    <source>
        <dbReference type="EMBL" id="MXP29960.1"/>
    </source>
</evidence>
<dbReference type="SUPFAM" id="SSF47598">
    <property type="entry name" value="Ribbon-helix-helix"/>
    <property type="match status" value="1"/>
</dbReference>
<dbReference type="GO" id="GO:0006355">
    <property type="term" value="P:regulation of DNA-templated transcription"/>
    <property type="evidence" value="ECO:0007669"/>
    <property type="project" value="InterPro"/>
</dbReference>
<dbReference type="Proteomes" id="UP000439780">
    <property type="component" value="Unassembled WGS sequence"/>
</dbReference>
<feature type="compositionally biased region" description="Low complexity" evidence="1">
    <location>
        <begin position="1"/>
        <end position="15"/>
    </location>
</feature>
<dbReference type="RefSeq" id="WP_160754260.1">
    <property type="nucleotide sequence ID" value="NZ_WTYA01000013.1"/>
</dbReference>
<evidence type="ECO:0000313" key="3">
    <source>
        <dbReference type="Proteomes" id="UP000439780"/>
    </source>
</evidence>
<name>A0A845AI80_9SPHN</name>
<keyword evidence="3" id="KW-1185">Reference proteome</keyword>
<dbReference type="InterPro" id="IPR010985">
    <property type="entry name" value="Ribbon_hlx_hlx"/>
</dbReference>
<feature type="region of interest" description="Disordered" evidence="1">
    <location>
        <begin position="1"/>
        <end position="108"/>
    </location>
</feature>
<evidence type="ECO:0000256" key="1">
    <source>
        <dbReference type="SAM" id="MobiDB-lite"/>
    </source>
</evidence>
<sequence>MSDASFASLSPSLLARKGGAKPAMRPQNTAGPVDGKQVAASLEDLGWNDMGDEDQKETSGQVVMLNAASAQDKPSSSPVRDSIEKIAQKLESNSAMADAKVASSNKRNSRRAAFTLRLDHERHLKLRLACTVRGRSAQQLVTDALDALLGQMPEIDIIAAQVLRD</sequence>